<dbReference type="InterPro" id="IPR056920">
    <property type="entry name" value="PRTase-CE"/>
</dbReference>
<dbReference type="EMBL" id="CP060696">
    <property type="protein sequence ID" value="QNO17677.1"/>
    <property type="molecule type" value="Genomic_DNA"/>
</dbReference>
<dbReference type="Proteomes" id="UP000516046">
    <property type="component" value="Chromosome"/>
</dbReference>
<feature type="domain" description="PRTase-CE" evidence="1">
    <location>
        <begin position="57"/>
        <end position="284"/>
    </location>
</feature>
<keyword evidence="3" id="KW-1185">Reference proteome</keyword>
<dbReference type="AlphaFoldDB" id="A0A7G9WG65"/>
<gene>
    <name evidence="2" type="ORF">H6X83_12220</name>
</gene>
<evidence type="ECO:0000313" key="3">
    <source>
        <dbReference type="Proteomes" id="UP000516046"/>
    </source>
</evidence>
<accession>A0A7G9WG65</accession>
<organism evidence="2 3">
    <name type="scientific">Caproicibacterium amylolyticum</name>
    <dbReference type="NCBI Taxonomy" id="2766537"/>
    <lineage>
        <taxon>Bacteria</taxon>
        <taxon>Bacillati</taxon>
        <taxon>Bacillota</taxon>
        <taxon>Clostridia</taxon>
        <taxon>Eubacteriales</taxon>
        <taxon>Oscillospiraceae</taxon>
        <taxon>Caproicibacterium</taxon>
    </lineage>
</organism>
<sequence length="285" mass="32753">MRKGVVPNTSGLSIQTFGKIKSIFNQKNWPIDGYFHECFFDEFCKLMQELDDQQQDTILSLTEEFVWVRDSEYIKYFSAVFHKLIVSLDISKHKNIFICPLLPEENFGESKSSVALYYVIKSNLISIQNQYNEFNIVGIDAPQSFDSSKFSEKSILCLIDDFIGSGETSNIGAQFFTQKKGIEKSKIIILSLIAMQQGIDFLQGRGYTVFATNILQKGITGRKDGNENKYRTAMKKIENMINVKSKYEFGYSQSEALVKMMHTPNNTFPVYWLKNKKNPHAPFPR</sequence>
<proteinExistence type="predicted"/>
<protein>
    <recommendedName>
        <fullName evidence="1">PRTase-CE domain-containing protein</fullName>
    </recommendedName>
</protein>
<dbReference type="KEGG" id="caml:H6X83_12220"/>
<name>A0A7G9WG65_9FIRM</name>
<dbReference type="Pfam" id="PF24390">
    <property type="entry name" value="PRTase-CE"/>
    <property type="match status" value="1"/>
</dbReference>
<reference evidence="2 3" key="1">
    <citation type="submission" date="2020-08" db="EMBL/GenBank/DDBJ databases">
        <authorList>
            <person name="Ren C."/>
            <person name="Gu Y."/>
            <person name="Xu Y."/>
        </authorList>
    </citation>
    <scope>NUCLEOTIDE SEQUENCE [LARGE SCALE GENOMIC DNA]</scope>
    <source>
        <strain evidence="2 3">LBM18003</strain>
    </source>
</reference>
<evidence type="ECO:0000259" key="1">
    <source>
        <dbReference type="Pfam" id="PF24390"/>
    </source>
</evidence>
<evidence type="ECO:0000313" key="2">
    <source>
        <dbReference type="EMBL" id="QNO17677.1"/>
    </source>
</evidence>
<dbReference type="RefSeq" id="WP_212506741.1">
    <property type="nucleotide sequence ID" value="NZ_CP060696.1"/>
</dbReference>